<sequence>MGTGLAVGGGRIAPAAAAGLTLAAALAAWAGLRWTVAFEALVLDREAVLSGQVWRLWSGHLLHLDARHALVNLGALAILLPLAARMRALGPLLWTSPLLMPAIALGTLAASPGLQWYAGLSGLLHGWVAWLLVRRGGALAAACMTLLGVKLAWEAMAPGMVAGLPVATSAHQVGVLAGASWALASRMARGGTRPANTSGGDDRGGSAA</sequence>
<dbReference type="GO" id="GO:0016020">
    <property type="term" value="C:membrane"/>
    <property type="evidence" value="ECO:0007669"/>
    <property type="project" value="UniProtKB-SubCell"/>
</dbReference>
<feature type="transmembrane region" description="Helical" evidence="5">
    <location>
        <begin position="12"/>
        <end position="32"/>
    </location>
</feature>
<feature type="transmembrane region" description="Helical" evidence="5">
    <location>
        <begin position="66"/>
        <end position="84"/>
    </location>
</feature>
<evidence type="ECO:0000313" key="6">
    <source>
        <dbReference type="EMBL" id="KAF1687303.1"/>
    </source>
</evidence>
<feature type="transmembrane region" description="Helical" evidence="5">
    <location>
        <begin position="91"/>
        <end position="110"/>
    </location>
</feature>
<dbReference type="Proteomes" id="UP000462066">
    <property type="component" value="Unassembled WGS sequence"/>
</dbReference>
<keyword evidence="4 5" id="KW-0472">Membrane</keyword>
<dbReference type="SUPFAM" id="SSF144091">
    <property type="entry name" value="Rhomboid-like"/>
    <property type="match status" value="1"/>
</dbReference>
<dbReference type="NCBIfam" id="TIGR03902">
    <property type="entry name" value="rhom_GG_sort"/>
    <property type="match status" value="1"/>
</dbReference>
<dbReference type="Gene3D" id="1.20.1540.10">
    <property type="entry name" value="Rhomboid-like"/>
    <property type="match status" value="1"/>
</dbReference>
<evidence type="ECO:0000313" key="7">
    <source>
        <dbReference type="Proteomes" id="UP000462066"/>
    </source>
</evidence>
<name>A0A7V8GNS2_9GAMM</name>
<evidence type="ECO:0000256" key="1">
    <source>
        <dbReference type="ARBA" id="ARBA00004141"/>
    </source>
</evidence>
<keyword evidence="2 5" id="KW-0812">Transmembrane</keyword>
<evidence type="ECO:0000256" key="2">
    <source>
        <dbReference type="ARBA" id="ARBA00022692"/>
    </source>
</evidence>
<evidence type="ECO:0000256" key="4">
    <source>
        <dbReference type="ARBA" id="ARBA00023136"/>
    </source>
</evidence>
<accession>A0A7V8GNS2</accession>
<evidence type="ECO:0000256" key="3">
    <source>
        <dbReference type="ARBA" id="ARBA00022989"/>
    </source>
</evidence>
<reference evidence="6 7" key="1">
    <citation type="submission" date="2017-10" db="EMBL/GenBank/DDBJ databases">
        <title>Whole genome sequencing of Pseudoxanthomonas broegbernensis DSM 12573(T).</title>
        <authorList>
            <person name="Kumar S."/>
            <person name="Bansal K."/>
            <person name="Kaur A."/>
            <person name="Patil P."/>
            <person name="Sharma S."/>
            <person name="Patil P.B."/>
        </authorList>
    </citation>
    <scope>NUCLEOTIDE SEQUENCE [LARGE SCALE GENOMIC DNA]</scope>
    <source>
        <strain evidence="6 7">DSM 12573</strain>
    </source>
</reference>
<comment type="caution">
    <text evidence="6">The sequence shown here is derived from an EMBL/GenBank/DDBJ whole genome shotgun (WGS) entry which is preliminary data.</text>
</comment>
<proteinExistence type="predicted"/>
<dbReference type="RefSeq" id="WP_162310322.1">
    <property type="nucleotide sequence ID" value="NZ_JACHGU010000005.1"/>
</dbReference>
<dbReference type="EMBL" id="MWIP01000003">
    <property type="protein sequence ID" value="KAF1687303.1"/>
    <property type="molecule type" value="Genomic_DNA"/>
</dbReference>
<feature type="transmembrane region" description="Helical" evidence="5">
    <location>
        <begin position="162"/>
        <end position="184"/>
    </location>
</feature>
<evidence type="ECO:0000256" key="5">
    <source>
        <dbReference type="SAM" id="Phobius"/>
    </source>
</evidence>
<gene>
    <name evidence="6" type="primary">rrtA</name>
    <name evidence="6" type="ORF">B1992_04815</name>
</gene>
<dbReference type="InterPro" id="IPR023826">
    <property type="entry name" value="Rhom-like_SP_proteobac"/>
</dbReference>
<feature type="transmembrane region" description="Helical" evidence="5">
    <location>
        <begin position="138"/>
        <end position="156"/>
    </location>
</feature>
<keyword evidence="7" id="KW-1185">Reference proteome</keyword>
<keyword evidence="3 5" id="KW-1133">Transmembrane helix</keyword>
<organism evidence="6 7">
    <name type="scientific">Pseudoxanthomonas broegbernensis</name>
    <dbReference type="NCBI Taxonomy" id="83619"/>
    <lineage>
        <taxon>Bacteria</taxon>
        <taxon>Pseudomonadati</taxon>
        <taxon>Pseudomonadota</taxon>
        <taxon>Gammaproteobacteria</taxon>
        <taxon>Lysobacterales</taxon>
        <taxon>Lysobacteraceae</taxon>
        <taxon>Pseudoxanthomonas</taxon>
    </lineage>
</organism>
<protein>
    <submittedName>
        <fullName evidence="6">Rhombosortase</fullName>
    </submittedName>
</protein>
<dbReference type="AlphaFoldDB" id="A0A7V8GNS2"/>
<comment type="subcellular location">
    <subcellularLocation>
        <location evidence="1">Membrane</location>
        <topology evidence="1">Multi-pass membrane protein</topology>
    </subcellularLocation>
</comment>
<dbReference type="InterPro" id="IPR035952">
    <property type="entry name" value="Rhomboid-like_sf"/>
</dbReference>
<feature type="transmembrane region" description="Helical" evidence="5">
    <location>
        <begin position="116"/>
        <end position="133"/>
    </location>
</feature>